<dbReference type="GO" id="GO:0008083">
    <property type="term" value="F:growth factor activity"/>
    <property type="evidence" value="ECO:0007669"/>
    <property type="project" value="UniProtKB-KW"/>
</dbReference>
<dbReference type="InterPro" id="IPR017948">
    <property type="entry name" value="TGFb_CS"/>
</dbReference>
<evidence type="ECO:0000256" key="2">
    <source>
        <dbReference type="ARBA" id="ARBA00006656"/>
    </source>
</evidence>
<feature type="non-terminal residue" evidence="10">
    <location>
        <position position="262"/>
    </location>
</feature>
<dbReference type="InterPro" id="IPR029034">
    <property type="entry name" value="Cystine-knot_cytokine"/>
</dbReference>
<keyword evidence="11" id="KW-1185">Reference proteome</keyword>
<evidence type="ECO:0000256" key="3">
    <source>
        <dbReference type="ARBA" id="ARBA00022525"/>
    </source>
</evidence>
<keyword evidence="7" id="KW-1015">Disulfide bond</keyword>
<name>A0AAD9L1I2_RIDPI</name>
<reference evidence="10" key="1">
    <citation type="journal article" date="2023" name="Mol. Biol. Evol.">
        <title>Third-Generation Sequencing Reveals the Adaptive Role of the Epigenome in Three Deep-Sea Polychaetes.</title>
        <authorList>
            <person name="Perez M."/>
            <person name="Aroh O."/>
            <person name="Sun Y."/>
            <person name="Lan Y."/>
            <person name="Juniper S.K."/>
            <person name="Young C.R."/>
            <person name="Angers B."/>
            <person name="Qian P.Y."/>
        </authorList>
    </citation>
    <scope>NUCLEOTIDE SEQUENCE</scope>
    <source>
        <strain evidence="10">R07B-5</strain>
    </source>
</reference>
<evidence type="ECO:0000256" key="5">
    <source>
        <dbReference type="ARBA" id="ARBA00022729"/>
    </source>
</evidence>
<dbReference type="Gene3D" id="2.60.120.970">
    <property type="match status" value="1"/>
</dbReference>
<comment type="subcellular location">
    <subcellularLocation>
        <location evidence="1">Secreted</location>
    </subcellularLocation>
</comment>
<dbReference type="EMBL" id="JAODUO010000394">
    <property type="protein sequence ID" value="KAK2181512.1"/>
    <property type="molecule type" value="Genomic_DNA"/>
</dbReference>
<evidence type="ECO:0000256" key="7">
    <source>
        <dbReference type="ARBA" id="ARBA00023157"/>
    </source>
</evidence>
<comment type="similarity">
    <text evidence="2 8">Belongs to the TGF-beta family.</text>
</comment>
<sequence length="262" mass="29958">HYLLYVTAPPSLGINESHVCFFAFQTDVKRATIMSAQFYVYIRPTTPSDASTWILIYKYIPPDGSGTKARRPFIGRQQINLDRTATGTWYSFDVKNVVRSWVRAGEESFGIEVEAFNHQGQSLAVISPMYSDEEKYKPFVEVRIYQSNSRPKRMLGLECDDFSTEERCCRYPLVVDFVEFNWDWIIAPKRYRANFCSGECGYVFFQKYPHTHIITQTKPGGGAGPCCNPTKVSPIPLLYFNDRYNVIHGTLPGMVVDRCGCS</sequence>
<dbReference type="InterPro" id="IPR001111">
    <property type="entry name" value="TGF-b_propeptide"/>
</dbReference>
<dbReference type="PROSITE" id="PS00250">
    <property type="entry name" value="TGF_BETA_1"/>
    <property type="match status" value="1"/>
</dbReference>
<dbReference type="PANTHER" id="PTHR11848">
    <property type="entry name" value="TGF-BETA FAMILY"/>
    <property type="match status" value="1"/>
</dbReference>
<keyword evidence="5" id="KW-0732">Signal</keyword>
<evidence type="ECO:0000256" key="4">
    <source>
        <dbReference type="ARBA" id="ARBA00022685"/>
    </source>
</evidence>
<evidence type="ECO:0000313" key="11">
    <source>
        <dbReference type="Proteomes" id="UP001209878"/>
    </source>
</evidence>
<dbReference type="PROSITE" id="PS51362">
    <property type="entry name" value="TGF_BETA_2"/>
    <property type="match status" value="1"/>
</dbReference>
<accession>A0AAD9L1I2</accession>
<gene>
    <name evidence="10" type="ORF">NP493_394g02026</name>
</gene>
<dbReference type="PANTHER" id="PTHR11848:SF262">
    <property type="entry name" value="LD29161P"/>
    <property type="match status" value="1"/>
</dbReference>
<evidence type="ECO:0000256" key="8">
    <source>
        <dbReference type="RuleBase" id="RU000354"/>
    </source>
</evidence>
<dbReference type="AlphaFoldDB" id="A0AAD9L1I2"/>
<dbReference type="Gene3D" id="2.10.90.10">
    <property type="entry name" value="Cystine-knot cytokines"/>
    <property type="match status" value="1"/>
</dbReference>
<dbReference type="FunFam" id="2.10.90.10:FF:000006">
    <property type="entry name" value="growth/differentiation factor 8"/>
    <property type="match status" value="1"/>
</dbReference>
<evidence type="ECO:0000256" key="1">
    <source>
        <dbReference type="ARBA" id="ARBA00004613"/>
    </source>
</evidence>
<protein>
    <recommendedName>
        <fullName evidence="9">TGF-beta family profile domain-containing protein</fullName>
    </recommendedName>
</protein>
<dbReference type="SUPFAM" id="SSF57501">
    <property type="entry name" value="Cystine-knot cytokines"/>
    <property type="match status" value="1"/>
</dbReference>
<proteinExistence type="inferred from homology"/>
<organism evidence="10 11">
    <name type="scientific">Ridgeia piscesae</name>
    <name type="common">Tubeworm</name>
    <dbReference type="NCBI Taxonomy" id="27915"/>
    <lineage>
        <taxon>Eukaryota</taxon>
        <taxon>Metazoa</taxon>
        <taxon>Spiralia</taxon>
        <taxon>Lophotrochozoa</taxon>
        <taxon>Annelida</taxon>
        <taxon>Polychaeta</taxon>
        <taxon>Sedentaria</taxon>
        <taxon>Canalipalpata</taxon>
        <taxon>Sabellida</taxon>
        <taxon>Siboglinidae</taxon>
        <taxon>Ridgeia</taxon>
    </lineage>
</organism>
<dbReference type="GO" id="GO:0005615">
    <property type="term" value="C:extracellular space"/>
    <property type="evidence" value="ECO:0007669"/>
    <property type="project" value="TreeGrafter"/>
</dbReference>
<keyword evidence="6 8" id="KW-0339">Growth factor</keyword>
<dbReference type="Proteomes" id="UP001209878">
    <property type="component" value="Unassembled WGS sequence"/>
</dbReference>
<dbReference type="GO" id="GO:0005125">
    <property type="term" value="F:cytokine activity"/>
    <property type="evidence" value="ECO:0007669"/>
    <property type="project" value="TreeGrafter"/>
</dbReference>
<keyword evidence="3" id="KW-0964">Secreted</keyword>
<comment type="caution">
    <text evidence="10">The sequence shown here is derived from an EMBL/GenBank/DDBJ whole genome shotgun (WGS) entry which is preliminary data.</text>
</comment>
<evidence type="ECO:0000259" key="9">
    <source>
        <dbReference type="PROSITE" id="PS51362"/>
    </source>
</evidence>
<evidence type="ECO:0000256" key="6">
    <source>
        <dbReference type="ARBA" id="ARBA00023030"/>
    </source>
</evidence>
<evidence type="ECO:0000313" key="10">
    <source>
        <dbReference type="EMBL" id="KAK2181512.1"/>
    </source>
</evidence>
<dbReference type="Pfam" id="PF00019">
    <property type="entry name" value="TGF_beta"/>
    <property type="match status" value="1"/>
</dbReference>
<dbReference type="InterPro" id="IPR001839">
    <property type="entry name" value="TGF-b_C"/>
</dbReference>
<dbReference type="Pfam" id="PF00688">
    <property type="entry name" value="TGFb_propeptide"/>
    <property type="match status" value="1"/>
</dbReference>
<keyword evidence="4" id="KW-0165">Cleavage on pair of basic residues</keyword>
<feature type="domain" description="TGF-beta family profile" evidence="9">
    <location>
        <begin position="150"/>
        <end position="262"/>
    </location>
</feature>
<dbReference type="InterPro" id="IPR015615">
    <property type="entry name" value="TGF-beta-rel"/>
</dbReference>
<dbReference type="SMART" id="SM00204">
    <property type="entry name" value="TGFB"/>
    <property type="match status" value="1"/>
</dbReference>